<protein>
    <recommendedName>
        <fullName evidence="4">Prophage PssSM-02</fullName>
    </recommendedName>
</protein>
<keyword evidence="1" id="KW-0175">Coiled coil</keyword>
<evidence type="ECO:0000313" key="3">
    <source>
        <dbReference type="Proteomes" id="UP000183210"/>
    </source>
</evidence>
<evidence type="ECO:0000256" key="1">
    <source>
        <dbReference type="SAM" id="Coils"/>
    </source>
</evidence>
<evidence type="ECO:0000313" key="2">
    <source>
        <dbReference type="EMBL" id="SER51528.1"/>
    </source>
</evidence>
<dbReference type="GeneID" id="300269844"/>
<evidence type="ECO:0008006" key="4">
    <source>
        <dbReference type="Google" id="ProtNLM"/>
    </source>
</evidence>
<name>A0A9X8MHV4_9PSED</name>
<dbReference type="RefSeq" id="WP_074830601.1">
    <property type="nucleotide sequence ID" value="NZ_FOEV01000032.1"/>
</dbReference>
<reference evidence="2 3" key="1">
    <citation type="submission" date="2016-10" db="EMBL/GenBank/DDBJ databases">
        <authorList>
            <person name="Varghese N."/>
            <person name="Submissions S."/>
        </authorList>
    </citation>
    <scope>NUCLEOTIDE SEQUENCE [LARGE SCALE GENOMIC DNA]</scope>
    <source>
        <strain evidence="2 3">LMG 21974</strain>
    </source>
</reference>
<dbReference type="AlphaFoldDB" id="A0A9X8MHV4"/>
<gene>
    <name evidence="2" type="ORF">SAMN05216409_13218</name>
</gene>
<sequence>MLSSDDIADLAMAICATAETLGQTISAGAAKIMAEDLACFEKQVIGDALRACRRELTGKLTLAAILQRIQAADGRPGKDEAWSIALASNDEFDTVVMTDEIMQAMSSARPILSAGDKVGARMAFLSTYERLVEDARKQGIPVKWSVSVGFDAQRRLAAIEEAERLKRLPPQVAQEHKLRLAYEQPTTNGIAIAGLLTGSVSQPTVDVKEKLDEIRAELKKKRIEKQAARNRQIQDITRDLQERQAKAQAALAALKEKQA</sequence>
<organism evidence="2 3">
    <name type="scientific">Pseudomonas lutea</name>
    <dbReference type="NCBI Taxonomy" id="243924"/>
    <lineage>
        <taxon>Bacteria</taxon>
        <taxon>Pseudomonadati</taxon>
        <taxon>Pseudomonadota</taxon>
        <taxon>Gammaproteobacteria</taxon>
        <taxon>Pseudomonadales</taxon>
        <taxon>Pseudomonadaceae</taxon>
        <taxon>Pseudomonas</taxon>
    </lineage>
</organism>
<dbReference type="EMBL" id="FOEV01000032">
    <property type="protein sequence ID" value="SER51528.1"/>
    <property type="molecule type" value="Genomic_DNA"/>
</dbReference>
<proteinExistence type="predicted"/>
<comment type="caution">
    <text evidence="2">The sequence shown here is derived from an EMBL/GenBank/DDBJ whole genome shotgun (WGS) entry which is preliminary data.</text>
</comment>
<dbReference type="Proteomes" id="UP000183210">
    <property type="component" value="Unassembled WGS sequence"/>
</dbReference>
<feature type="coiled-coil region" evidence="1">
    <location>
        <begin position="204"/>
        <end position="257"/>
    </location>
</feature>
<accession>A0A9X8MHV4</accession>